<protein>
    <submittedName>
        <fullName evidence="4">Apolipoprotein d</fullName>
    </submittedName>
</protein>
<keyword evidence="5" id="KW-1185">Reference proteome</keyword>
<dbReference type="InterPro" id="IPR012674">
    <property type="entry name" value="Calycin"/>
</dbReference>
<evidence type="ECO:0000259" key="3">
    <source>
        <dbReference type="Pfam" id="PF08212"/>
    </source>
</evidence>
<dbReference type="Gene3D" id="2.40.128.20">
    <property type="match status" value="1"/>
</dbReference>
<dbReference type="GO" id="GO:0008289">
    <property type="term" value="F:lipid binding"/>
    <property type="evidence" value="ECO:0007669"/>
    <property type="project" value="UniProtKB-KW"/>
</dbReference>
<dbReference type="Proteomes" id="UP000735302">
    <property type="component" value="Unassembled WGS sequence"/>
</dbReference>
<dbReference type="Pfam" id="PF08212">
    <property type="entry name" value="Lipocalin_2"/>
    <property type="match status" value="1"/>
</dbReference>
<evidence type="ECO:0000313" key="5">
    <source>
        <dbReference type="Proteomes" id="UP000735302"/>
    </source>
</evidence>
<feature type="signal peptide" evidence="2">
    <location>
        <begin position="1"/>
        <end position="28"/>
    </location>
</feature>
<dbReference type="PANTHER" id="PTHR10612">
    <property type="entry name" value="APOLIPOPROTEIN D"/>
    <property type="match status" value="1"/>
</dbReference>
<dbReference type="GO" id="GO:0000302">
    <property type="term" value="P:response to reactive oxygen species"/>
    <property type="evidence" value="ECO:0007669"/>
    <property type="project" value="TreeGrafter"/>
</dbReference>
<keyword evidence="2" id="KW-0732">Signal</keyword>
<dbReference type="GO" id="GO:0005737">
    <property type="term" value="C:cytoplasm"/>
    <property type="evidence" value="ECO:0007669"/>
    <property type="project" value="TreeGrafter"/>
</dbReference>
<feature type="chain" id="PRO_5043562430" evidence="2">
    <location>
        <begin position="29"/>
        <end position="188"/>
    </location>
</feature>
<dbReference type="GO" id="GO:0006629">
    <property type="term" value="P:lipid metabolic process"/>
    <property type="evidence" value="ECO:0007669"/>
    <property type="project" value="TreeGrafter"/>
</dbReference>
<comment type="caution">
    <text evidence="4">The sequence shown here is derived from an EMBL/GenBank/DDBJ whole genome shotgun (WGS) entry which is preliminary data.</text>
</comment>
<sequence>MDTGRESVVVAVVATLSILLLSLLPSEAVFVFKTGRCPHVGAQQGLDRAKFSGIWYEYKRFPAIFEAGLACSAAIYGDAGDRLTMVTEGTRRMKFFGKHIVLKKTSVEGFATVPEASKPSEFNVSFGGEFAWILTRVRGEAPSNLATLEAHLALAGVDLAKFKLVDQNNCDSGPPSGGNDLDAWFRKF</sequence>
<dbReference type="InterPro" id="IPR000566">
    <property type="entry name" value="Lipocln_cytosolic_FA-bd_dom"/>
</dbReference>
<gene>
    <name evidence="4" type="ORF">PoB_006668000</name>
</gene>
<feature type="domain" description="Lipocalin/cytosolic fatty-acid binding" evidence="3">
    <location>
        <begin position="47"/>
        <end position="132"/>
    </location>
</feature>
<proteinExistence type="predicted"/>
<evidence type="ECO:0000313" key="4">
    <source>
        <dbReference type="EMBL" id="GFO40175.1"/>
    </source>
</evidence>
<name>A0AAV4D7Y0_9GAST</name>
<evidence type="ECO:0000256" key="2">
    <source>
        <dbReference type="SAM" id="SignalP"/>
    </source>
</evidence>
<evidence type="ECO:0000256" key="1">
    <source>
        <dbReference type="ARBA" id="ARBA00023121"/>
    </source>
</evidence>
<organism evidence="4 5">
    <name type="scientific">Plakobranchus ocellatus</name>
    <dbReference type="NCBI Taxonomy" id="259542"/>
    <lineage>
        <taxon>Eukaryota</taxon>
        <taxon>Metazoa</taxon>
        <taxon>Spiralia</taxon>
        <taxon>Lophotrochozoa</taxon>
        <taxon>Mollusca</taxon>
        <taxon>Gastropoda</taxon>
        <taxon>Heterobranchia</taxon>
        <taxon>Euthyneura</taxon>
        <taxon>Panpulmonata</taxon>
        <taxon>Sacoglossa</taxon>
        <taxon>Placobranchoidea</taxon>
        <taxon>Plakobranchidae</taxon>
        <taxon>Plakobranchus</taxon>
    </lineage>
</organism>
<reference evidence="4 5" key="1">
    <citation type="journal article" date="2021" name="Elife">
        <title>Chloroplast acquisition without the gene transfer in kleptoplastic sea slugs, Plakobranchus ocellatus.</title>
        <authorList>
            <person name="Maeda T."/>
            <person name="Takahashi S."/>
            <person name="Yoshida T."/>
            <person name="Shimamura S."/>
            <person name="Takaki Y."/>
            <person name="Nagai Y."/>
            <person name="Toyoda A."/>
            <person name="Suzuki Y."/>
            <person name="Arimoto A."/>
            <person name="Ishii H."/>
            <person name="Satoh N."/>
            <person name="Nishiyama T."/>
            <person name="Hasebe M."/>
            <person name="Maruyama T."/>
            <person name="Minagawa J."/>
            <person name="Obokata J."/>
            <person name="Shigenobu S."/>
        </authorList>
    </citation>
    <scope>NUCLEOTIDE SEQUENCE [LARGE SCALE GENOMIC DNA]</scope>
</reference>
<dbReference type="SUPFAM" id="SSF50814">
    <property type="entry name" value="Lipocalins"/>
    <property type="match status" value="1"/>
</dbReference>
<dbReference type="AlphaFoldDB" id="A0AAV4D7Y0"/>
<keyword evidence="1" id="KW-0446">Lipid-binding</keyword>
<accession>A0AAV4D7Y0</accession>
<dbReference type="PANTHER" id="PTHR10612:SF34">
    <property type="entry name" value="APOLIPOPROTEIN D"/>
    <property type="match status" value="1"/>
</dbReference>
<dbReference type="EMBL" id="BLXT01007596">
    <property type="protein sequence ID" value="GFO40175.1"/>
    <property type="molecule type" value="Genomic_DNA"/>
</dbReference>